<proteinExistence type="predicted"/>
<keyword evidence="2" id="KW-1003">Cell membrane</keyword>
<protein>
    <submittedName>
        <fullName evidence="7">Putative permease YjgP/YjgQ family protein</fullName>
    </submittedName>
</protein>
<dbReference type="InterPro" id="IPR005495">
    <property type="entry name" value="LptG/LptF_permease"/>
</dbReference>
<feature type="transmembrane region" description="Helical" evidence="6">
    <location>
        <begin position="12"/>
        <end position="36"/>
    </location>
</feature>
<dbReference type="GO" id="GO:0043190">
    <property type="term" value="C:ATP-binding cassette (ABC) transporter complex"/>
    <property type="evidence" value="ECO:0007669"/>
    <property type="project" value="TreeGrafter"/>
</dbReference>
<keyword evidence="4 6" id="KW-1133">Transmembrane helix</keyword>
<evidence type="ECO:0000256" key="6">
    <source>
        <dbReference type="SAM" id="Phobius"/>
    </source>
</evidence>
<dbReference type="Proteomes" id="UP000318017">
    <property type="component" value="Chromosome"/>
</dbReference>
<feature type="transmembrane region" description="Helical" evidence="6">
    <location>
        <begin position="57"/>
        <end position="84"/>
    </location>
</feature>
<dbReference type="PANTHER" id="PTHR33529:SF2">
    <property type="entry name" value="LIPOPOLYSACCHARIDE EXPORT SYSTEM PERMEASE PROTEIN LPTG"/>
    <property type="match status" value="1"/>
</dbReference>
<dbReference type="OrthoDB" id="262519at2"/>
<evidence type="ECO:0000313" key="7">
    <source>
        <dbReference type="EMBL" id="QDV26615.1"/>
    </source>
</evidence>
<dbReference type="PANTHER" id="PTHR33529">
    <property type="entry name" value="SLR0882 PROTEIN-RELATED"/>
    <property type="match status" value="1"/>
</dbReference>
<dbReference type="KEGG" id="ahel:Q31a_49890"/>
<comment type="subcellular location">
    <subcellularLocation>
        <location evidence="1">Cell membrane</location>
        <topology evidence="1">Multi-pass membrane protein</topology>
    </subcellularLocation>
</comment>
<dbReference type="EMBL" id="CP036298">
    <property type="protein sequence ID" value="QDV26615.1"/>
    <property type="molecule type" value="Genomic_DNA"/>
</dbReference>
<reference evidence="7 8" key="1">
    <citation type="submission" date="2019-02" db="EMBL/GenBank/DDBJ databases">
        <title>Deep-cultivation of Planctomycetes and their phenomic and genomic characterization uncovers novel biology.</title>
        <authorList>
            <person name="Wiegand S."/>
            <person name="Jogler M."/>
            <person name="Boedeker C."/>
            <person name="Pinto D."/>
            <person name="Vollmers J."/>
            <person name="Rivas-Marin E."/>
            <person name="Kohn T."/>
            <person name="Peeters S.H."/>
            <person name="Heuer A."/>
            <person name="Rast P."/>
            <person name="Oberbeckmann S."/>
            <person name="Bunk B."/>
            <person name="Jeske O."/>
            <person name="Meyerdierks A."/>
            <person name="Storesund J.E."/>
            <person name="Kallscheuer N."/>
            <person name="Luecker S."/>
            <person name="Lage O.M."/>
            <person name="Pohl T."/>
            <person name="Merkel B.J."/>
            <person name="Hornburger P."/>
            <person name="Mueller R.-W."/>
            <person name="Bruemmer F."/>
            <person name="Labrenz M."/>
            <person name="Spormann A.M."/>
            <person name="Op den Camp H."/>
            <person name="Overmann J."/>
            <person name="Amann R."/>
            <person name="Jetten M.S.M."/>
            <person name="Mascher T."/>
            <person name="Medema M.H."/>
            <person name="Devos D.P."/>
            <person name="Kaster A.-K."/>
            <person name="Ovreas L."/>
            <person name="Rohde M."/>
            <person name="Galperin M.Y."/>
            <person name="Jogler C."/>
        </authorList>
    </citation>
    <scope>NUCLEOTIDE SEQUENCE [LARGE SCALE GENOMIC DNA]</scope>
    <source>
        <strain evidence="7 8">Q31a</strain>
    </source>
</reference>
<keyword evidence="8" id="KW-1185">Reference proteome</keyword>
<feature type="transmembrane region" description="Helical" evidence="6">
    <location>
        <begin position="104"/>
        <end position="121"/>
    </location>
</feature>
<organism evidence="7 8">
    <name type="scientific">Aureliella helgolandensis</name>
    <dbReference type="NCBI Taxonomy" id="2527968"/>
    <lineage>
        <taxon>Bacteria</taxon>
        <taxon>Pseudomonadati</taxon>
        <taxon>Planctomycetota</taxon>
        <taxon>Planctomycetia</taxon>
        <taxon>Pirellulales</taxon>
        <taxon>Pirellulaceae</taxon>
        <taxon>Aureliella</taxon>
    </lineage>
</organism>
<dbReference type="AlphaFoldDB" id="A0A518GDD3"/>
<sequence length="382" mass="42033">MTRIDRYILTLYARVLVICFSSVTGLLIVVQILTNLDEFVRYAEHSHRTLLSSLIEYFSPFAVVIFEKLSGMLALLAMLFVIAWLNKTNELTALLAAGVTKRRIIRPLLIASFALIAVAAASRELILPRYQDQLTKNPQDLAGNPRPIRPLYDPDPMVLFQGQHLVTATAEIIGPNLKIYGGPLFTALGNKLTAERAQWTAATSEHPAGFILQNVETPTNVVALPSVYTADQTPLLRTPTDAPWLAPDSCFLASSVNIEMLRGGSTWKQFASTGELVHFVKGETAVNSRDVRVQIHQRLLRPLSDWTVLLLGIPVLLKRPDRHMFWVAGVCLGIVAGFTAVSMGLSTLGNSGQLVSPALSIWLPLLLFLPWGWAQTAKAMTT</sequence>
<gene>
    <name evidence="7" type="ORF">Q31a_49890</name>
</gene>
<evidence type="ECO:0000256" key="5">
    <source>
        <dbReference type="ARBA" id="ARBA00023136"/>
    </source>
</evidence>
<feature type="transmembrane region" description="Helical" evidence="6">
    <location>
        <begin position="323"/>
        <end position="342"/>
    </location>
</feature>
<evidence type="ECO:0000256" key="3">
    <source>
        <dbReference type="ARBA" id="ARBA00022692"/>
    </source>
</evidence>
<evidence type="ECO:0000256" key="4">
    <source>
        <dbReference type="ARBA" id="ARBA00022989"/>
    </source>
</evidence>
<evidence type="ECO:0000256" key="1">
    <source>
        <dbReference type="ARBA" id="ARBA00004651"/>
    </source>
</evidence>
<keyword evidence="5 6" id="KW-0472">Membrane</keyword>
<dbReference type="RefSeq" id="WP_145082860.1">
    <property type="nucleotide sequence ID" value="NZ_CP036298.1"/>
</dbReference>
<feature type="transmembrane region" description="Helical" evidence="6">
    <location>
        <begin position="354"/>
        <end position="373"/>
    </location>
</feature>
<evidence type="ECO:0000256" key="2">
    <source>
        <dbReference type="ARBA" id="ARBA00022475"/>
    </source>
</evidence>
<dbReference type="GO" id="GO:0015920">
    <property type="term" value="P:lipopolysaccharide transport"/>
    <property type="evidence" value="ECO:0007669"/>
    <property type="project" value="TreeGrafter"/>
</dbReference>
<accession>A0A518GDD3</accession>
<keyword evidence="3 6" id="KW-0812">Transmembrane</keyword>
<evidence type="ECO:0000313" key="8">
    <source>
        <dbReference type="Proteomes" id="UP000318017"/>
    </source>
</evidence>
<name>A0A518GDD3_9BACT</name>
<dbReference type="Pfam" id="PF03739">
    <property type="entry name" value="LptF_LptG"/>
    <property type="match status" value="1"/>
</dbReference>